<keyword evidence="4" id="KW-1185">Reference proteome</keyword>
<accession>A0AAJ4DND0</accession>
<dbReference type="GO" id="GO:0090313">
    <property type="term" value="P:regulation of protein targeting to membrane"/>
    <property type="evidence" value="ECO:0007669"/>
    <property type="project" value="TreeGrafter"/>
</dbReference>
<dbReference type="RefSeq" id="WP_152300168.1">
    <property type="nucleotide sequence ID" value="NZ_CP041166.1"/>
</dbReference>
<keyword evidence="2" id="KW-1133">Transmembrane helix</keyword>
<evidence type="ECO:0000256" key="2">
    <source>
        <dbReference type="SAM" id="Phobius"/>
    </source>
</evidence>
<dbReference type="AlphaFoldDB" id="A0AAJ4DND0"/>
<dbReference type="EMBL" id="CP041166">
    <property type="protein sequence ID" value="QFR44108.1"/>
    <property type="molecule type" value="Genomic_DNA"/>
</dbReference>
<gene>
    <name evidence="3" type="ORF">FJR47_09315</name>
</gene>
<sequence>MFKKILLSIFVLYSFLGFIVLPYVVKPQIENIVASETKSKLSIEDIYFNPFNFIIEISGISLKTFDGEKIASLDMLAVDLEPHSLFKAALHVKSIILYKPQIFAVYNSDKTFNFSKIIKENSNKDAEVKEPVKLPRVIVGSIRVEDGNLEYEDFTNSSKFELALNPINIKLVNIDTKDFSSSDATLRFYTVLSDGGEIDFRSNIVSLKPLKLEGNFKFDMIKLYTNWKYIQDKIGIEVADGTMFLSAKYSLNIDDLNATKIDEVYFSLNNLRVKPKDEYKDILNLELLHIDNAVIKPMIQYVYIPNIDLYSLTATVKRDKNGDVDWVGYLKNQQEIPEKKQDKKQEGNPVLWNVFAKNITLKKIGVDLEDSSVIPSVHTKLNELNIALNNVTLSGEKPFLYDINFLINDKFACDLRGDVKHKELEINTYIQCKDFDFVHYNPYIDQIASKELKTYNIVLKDAVTYFDVNATLKDENSELYVFVNDSNFSLNNFVLNKKDKNEKLVNFSSLDIKGVNLDTKTKNVAIENIALNALGIYAKRDKNGVMNFEKLIEPKQSPSSSTEKESNKNEEGYRVKVESFDINAAKVSFDDIAIQKSAKTTLDKINLHAKNIDSKENSWLKYDLALKVNNQGVVKSSGDIMHTPLEQKGMFEVSKISLKEFNPYLQENTFLKINDGYLSLNGKTVFKQESAKKDAKVDADVKVEKFFLHDSRDNSKIASFLKADLKSFHFKTAPNSLFIDEALLDSFYLDAVIDKNKSMNLAKLVKQKESKNQETQKQTTKTKSEDNEKFIFKLSKFRVTNGRADFADYSLPVDFKTSIHDLNGDIYAISNNKGEETKIEIDGAVDTYASTELKGSFDSSNIKSFLDIAFNFKNLNLNSISGYSAQFAGYKIDKGKLFLDLKYQINNSELSSRNNIVIKSIELGDTIKDKNIKKLPLGFAIALLEDKNGVIDIKLPIEGNIDKPDFKYGSLVVKTLANLIVKAVTSPFKFLGEVMGINGEELKNIDFEAGEIIVINSQINKLDNIANILLKKPKLNILIAGSYDKAKDFKAIKSKKLKQEIAKTNKQNQPTIKVLEKIYTQSGRDIKALKDELKKRTKSEMSADEYQKELYAKCLEIQNVTMDELKNLASLRAKYIQNYLVIKKNIEAKKIFLREVKEVSNSQSSVVSIELELGVK</sequence>
<organism evidence="3 4">
    <name type="scientific">Sulfurimonas xiamenensis</name>
    <dbReference type="NCBI Taxonomy" id="2590021"/>
    <lineage>
        <taxon>Bacteria</taxon>
        <taxon>Pseudomonadati</taxon>
        <taxon>Campylobacterota</taxon>
        <taxon>Epsilonproteobacteria</taxon>
        <taxon>Campylobacterales</taxon>
        <taxon>Sulfurimonadaceae</taxon>
        <taxon>Sulfurimonas</taxon>
    </lineage>
</organism>
<dbReference type="GO" id="GO:0005886">
    <property type="term" value="C:plasma membrane"/>
    <property type="evidence" value="ECO:0007669"/>
    <property type="project" value="TreeGrafter"/>
</dbReference>
<proteinExistence type="predicted"/>
<name>A0AAJ4DND0_9BACT</name>
<dbReference type="PANTHER" id="PTHR30441:SF8">
    <property type="entry name" value="DUF748 DOMAIN-CONTAINING PROTEIN"/>
    <property type="match status" value="1"/>
</dbReference>
<keyword evidence="2" id="KW-0472">Membrane</keyword>
<feature type="region of interest" description="Disordered" evidence="1">
    <location>
        <begin position="550"/>
        <end position="570"/>
    </location>
</feature>
<evidence type="ECO:0000313" key="4">
    <source>
        <dbReference type="Proteomes" id="UP000326061"/>
    </source>
</evidence>
<reference evidence="4" key="1">
    <citation type="submission" date="2019-06" db="EMBL/GenBank/DDBJ databases">
        <title>Sulfurimonas gotlandica sp. nov., a chemoautotrophic and psychrotolerant epsilonproteobacterium isolated from a pelagic redoxcline, and an emended description of the genus Sulfurimonas.</title>
        <authorList>
            <person name="Wang S."/>
            <person name="Jiang L."/>
            <person name="Shao Z."/>
        </authorList>
    </citation>
    <scope>NUCLEOTIDE SEQUENCE [LARGE SCALE GENOMIC DNA]</scope>
    <source>
        <strain evidence="4">1-1N</strain>
    </source>
</reference>
<dbReference type="PANTHER" id="PTHR30441">
    <property type="entry name" value="DUF748 DOMAIN-CONTAINING PROTEIN"/>
    <property type="match status" value="1"/>
</dbReference>
<dbReference type="Pfam" id="PF05359">
    <property type="entry name" value="DUF748"/>
    <property type="match status" value="2"/>
</dbReference>
<dbReference type="Proteomes" id="UP000326061">
    <property type="component" value="Chromosome"/>
</dbReference>
<feature type="transmembrane region" description="Helical" evidence="2">
    <location>
        <begin position="5"/>
        <end position="25"/>
    </location>
</feature>
<protein>
    <submittedName>
        <fullName evidence="3">DUF748 domain-containing protein</fullName>
    </submittedName>
</protein>
<evidence type="ECO:0000256" key="1">
    <source>
        <dbReference type="SAM" id="MobiDB-lite"/>
    </source>
</evidence>
<dbReference type="InterPro" id="IPR052894">
    <property type="entry name" value="AsmA-related"/>
</dbReference>
<dbReference type="InterPro" id="IPR008023">
    <property type="entry name" value="DUF748"/>
</dbReference>
<keyword evidence="2" id="KW-0812">Transmembrane</keyword>
<evidence type="ECO:0000313" key="3">
    <source>
        <dbReference type="EMBL" id="QFR44108.1"/>
    </source>
</evidence>
<dbReference type="KEGG" id="suln:FJR47_09315"/>